<reference evidence="9" key="1">
    <citation type="submission" date="2017-02" db="EMBL/GenBank/DDBJ databases">
        <authorList>
            <person name="Varghese N."/>
            <person name="Submissions S."/>
        </authorList>
    </citation>
    <scope>NUCLEOTIDE SEQUENCE [LARGE SCALE GENOMIC DNA]</scope>
    <source>
        <strain evidence="9">DSM 22720</strain>
    </source>
</reference>
<dbReference type="Pfam" id="PF00664">
    <property type="entry name" value="ABC_membrane"/>
    <property type="match status" value="1"/>
</dbReference>
<dbReference type="SUPFAM" id="SSF90123">
    <property type="entry name" value="ABC transporter transmembrane region"/>
    <property type="match status" value="1"/>
</dbReference>
<protein>
    <submittedName>
        <fullName evidence="8">ATP-binding cassette, subfamily C, LapB</fullName>
    </submittedName>
</protein>
<dbReference type="PROSITE" id="PS50990">
    <property type="entry name" value="PEPTIDASE_C39"/>
    <property type="match status" value="1"/>
</dbReference>
<dbReference type="CDD" id="cd18587">
    <property type="entry name" value="ABC_6TM_LapB_like"/>
    <property type="match status" value="1"/>
</dbReference>
<dbReference type="Proteomes" id="UP000190162">
    <property type="component" value="Unassembled WGS sequence"/>
</dbReference>
<comment type="subcellular location">
    <subcellularLocation>
        <location evidence="1">Cell membrane</location>
        <topology evidence="1">Multi-pass membrane protein</topology>
    </subcellularLocation>
</comment>
<dbReference type="GO" id="GO:0005524">
    <property type="term" value="F:ATP binding"/>
    <property type="evidence" value="ECO:0007669"/>
    <property type="project" value="UniProtKB-KW"/>
</dbReference>
<dbReference type="GO" id="GO:0006508">
    <property type="term" value="P:proteolysis"/>
    <property type="evidence" value="ECO:0007669"/>
    <property type="project" value="InterPro"/>
</dbReference>
<keyword evidence="4 5" id="KW-0472">Membrane</keyword>
<dbReference type="SUPFAM" id="SSF52540">
    <property type="entry name" value="P-loop containing nucleoside triphosphate hydrolases"/>
    <property type="match status" value="1"/>
</dbReference>
<evidence type="ECO:0000256" key="4">
    <source>
        <dbReference type="ARBA" id="ARBA00023136"/>
    </source>
</evidence>
<sequence length="549" mass="60331">MTEAAIAERKPQQWRISASTQAVEDPLLDCLVLMTEHYGSPCSGDALTAGLPMSEALLTPDLFPQAAARAGLTAKISRRQLKALPKLLLPCILLLKDKQACILRELNIKEGSALIQTPESGGEQEISLAELEAMYVGYAFLVKRQYRGDNSVDLHLHDNKIHWFWQTVKDASPIYRDVLIASILINLFAIVSPLFVMNVYDKVVPNLAFESLWVLASGAFIAFCFDFLMKKMRSYLIDVAGKKIDIIVSSRLFARLMGIPLEKRAKSVGGMAKQLGEFDGIRDMLTSATITTFVDLPFAALFVFIIYLVAGDLAVVPVVASILILGYALMVQPKLKAAIEESNKYASEKHGHLIESLSALEGIKANVAEGIVQKSWQQMTAHTANWNLKVKQITNSVSYFASFIVQITAVAVVILGVYRVADAAISMGGIIAAVMLSSRTVSPMAQLAGLMSRWNQTQSGMRQLNAMMEQEDEFADKGHLISRKRLKGDIYADNIGFKYQETEKPTLHATSFTIKAGEKIAILGKNGTGDRAPVNPCHAVVRCRDIYIS</sequence>
<feature type="transmembrane region" description="Helical" evidence="5">
    <location>
        <begin position="284"/>
        <end position="307"/>
    </location>
</feature>
<accession>A0A1T4TS93</accession>
<keyword evidence="8" id="KW-0547">Nucleotide-binding</keyword>
<evidence type="ECO:0000256" key="1">
    <source>
        <dbReference type="ARBA" id="ARBA00004651"/>
    </source>
</evidence>
<keyword evidence="2 5" id="KW-0812">Transmembrane</keyword>
<evidence type="ECO:0000259" key="7">
    <source>
        <dbReference type="PROSITE" id="PS50990"/>
    </source>
</evidence>
<dbReference type="Gene3D" id="1.20.1560.10">
    <property type="entry name" value="ABC transporter type 1, transmembrane domain"/>
    <property type="match status" value="1"/>
</dbReference>
<evidence type="ECO:0000256" key="5">
    <source>
        <dbReference type="SAM" id="Phobius"/>
    </source>
</evidence>
<feature type="domain" description="Peptidase C39" evidence="7">
    <location>
        <begin position="19"/>
        <end position="142"/>
    </location>
</feature>
<feature type="transmembrane region" description="Helical" evidence="5">
    <location>
        <begin position="397"/>
        <end position="418"/>
    </location>
</feature>
<dbReference type="PANTHER" id="PTHR24221:SF248">
    <property type="entry name" value="ABC TRANSPORTER TRANSMEMBRANE REGION"/>
    <property type="match status" value="1"/>
</dbReference>
<keyword evidence="9" id="KW-1185">Reference proteome</keyword>
<dbReference type="InterPro" id="IPR011527">
    <property type="entry name" value="ABC1_TM_dom"/>
</dbReference>
<keyword evidence="8" id="KW-0067">ATP-binding</keyword>
<feature type="transmembrane region" description="Helical" evidence="5">
    <location>
        <begin position="178"/>
        <end position="200"/>
    </location>
</feature>
<proteinExistence type="predicted"/>
<dbReference type="InterPro" id="IPR036640">
    <property type="entry name" value="ABC1_TM_sf"/>
</dbReference>
<dbReference type="GO" id="GO:0005886">
    <property type="term" value="C:plasma membrane"/>
    <property type="evidence" value="ECO:0007669"/>
    <property type="project" value="UniProtKB-SubCell"/>
</dbReference>
<keyword evidence="3 5" id="KW-1133">Transmembrane helix</keyword>
<dbReference type="EMBL" id="FUXU01000001">
    <property type="protein sequence ID" value="SKA43325.1"/>
    <property type="molecule type" value="Genomic_DNA"/>
</dbReference>
<feature type="domain" description="ABC transmembrane type-1" evidence="6">
    <location>
        <begin position="178"/>
        <end position="456"/>
    </location>
</feature>
<organism evidence="8 9">
    <name type="scientific">Enterovibrio nigricans DSM 22720</name>
    <dbReference type="NCBI Taxonomy" id="1121868"/>
    <lineage>
        <taxon>Bacteria</taxon>
        <taxon>Pseudomonadati</taxon>
        <taxon>Pseudomonadota</taxon>
        <taxon>Gammaproteobacteria</taxon>
        <taxon>Vibrionales</taxon>
        <taxon>Vibrionaceae</taxon>
        <taxon>Enterovibrio</taxon>
    </lineage>
</organism>
<name>A0A1T4TS93_9GAMM</name>
<dbReference type="Pfam" id="PF03412">
    <property type="entry name" value="Peptidase_C39"/>
    <property type="match status" value="1"/>
</dbReference>
<dbReference type="InterPro" id="IPR027417">
    <property type="entry name" value="P-loop_NTPase"/>
</dbReference>
<feature type="transmembrane region" description="Helical" evidence="5">
    <location>
        <begin position="313"/>
        <end position="331"/>
    </location>
</feature>
<feature type="transmembrane region" description="Helical" evidence="5">
    <location>
        <begin position="212"/>
        <end position="229"/>
    </location>
</feature>
<dbReference type="PROSITE" id="PS50929">
    <property type="entry name" value="ABC_TM1F"/>
    <property type="match status" value="1"/>
</dbReference>
<evidence type="ECO:0000313" key="8">
    <source>
        <dbReference type="EMBL" id="SKA43325.1"/>
    </source>
</evidence>
<dbReference type="AlphaFoldDB" id="A0A1T4TS93"/>
<dbReference type="GO" id="GO:0008233">
    <property type="term" value="F:peptidase activity"/>
    <property type="evidence" value="ECO:0007669"/>
    <property type="project" value="InterPro"/>
</dbReference>
<dbReference type="Gene3D" id="3.40.50.300">
    <property type="entry name" value="P-loop containing nucleotide triphosphate hydrolases"/>
    <property type="match status" value="1"/>
</dbReference>
<evidence type="ECO:0000256" key="3">
    <source>
        <dbReference type="ARBA" id="ARBA00022989"/>
    </source>
</evidence>
<dbReference type="PANTHER" id="PTHR24221">
    <property type="entry name" value="ATP-BINDING CASSETTE SUB-FAMILY B"/>
    <property type="match status" value="1"/>
</dbReference>
<evidence type="ECO:0000256" key="2">
    <source>
        <dbReference type="ARBA" id="ARBA00022692"/>
    </source>
</evidence>
<gene>
    <name evidence="8" type="ORF">SAMN02745132_00032</name>
</gene>
<dbReference type="InterPro" id="IPR005074">
    <property type="entry name" value="Peptidase_C39"/>
</dbReference>
<dbReference type="Gene3D" id="3.90.70.10">
    <property type="entry name" value="Cysteine proteinases"/>
    <property type="match status" value="1"/>
</dbReference>
<dbReference type="GO" id="GO:0034040">
    <property type="term" value="F:ATPase-coupled lipid transmembrane transporter activity"/>
    <property type="evidence" value="ECO:0007669"/>
    <property type="project" value="TreeGrafter"/>
</dbReference>
<evidence type="ECO:0000259" key="6">
    <source>
        <dbReference type="PROSITE" id="PS50929"/>
    </source>
</evidence>
<evidence type="ECO:0000313" key="9">
    <source>
        <dbReference type="Proteomes" id="UP000190162"/>
    </source>
</evidence>
<dbReference type="GO" id="GO:0140359">
    <property type="term" value="F:ABC-type transporter activity"/>
    <property type="evidence" value="ECO:0007669"/>
    <property type="project" value="InterPro"/>
</dbReference>
<dbReference type="InterPro" id="IPR039421">
    <property type="entry name" value="Type_1_exporter"/>
</dbReference>